<evidence type="ECO:0000256" key="5">
    <source>
        <dbReference type="SAM" id="MobiDB-lite"/>
    </source>
</evidence>
<dbReference type="PROSITE" id="PS50082">
    <property type="entry name" value="WD_REPEATS_2"/>
    <property type="match status" value="1"/>
</dbReference>
<dbReference type="Proteomes" id="UP000509510">
    <property type="component" value="Chromosome IV"/>
</dbReference>
<keyword evidence="3" id="KW-0677">Repeat</keyword>
<feature type="compositionally biased region" description="Acidic residues" evidence="5">
    <location>
        <begin position="1007"/>
        <end position="1025"/>
    </location>
</feature>
<dbReference type="InterPro" id="IPR015943">
    <property type="entry name" value="WD40/YVTN_repeat-like_dom_sf"/>
</dbReference>
<dbReference type="GeneID" id="55995379"/>
<dbReference type="EMBL" id="CP055901">
    <property type="protein sequence ID" value="QKX60743.1"/>
    <property type="molecule type" value="Genomic_DNA"/>
</dbReference>
<feature type="compositionally biased region" description="Polar residues" evidence="5">
    <location>
        <begin position="10"/>
        <end position="41"/>
    </location>
</feature>
<organism evidence="6 7">
    <name type="scientific">Talaromyces rugulosus</name>
    <name type="common">Penicillium rugulosum</name>
    <dbReference type="NCBI Taxonomy" id="121627"/>
    <lineage>
        <taxon>Eukaryota</taxon>
        <taxon>Fungi</taxon>
        <taxon>Dikarya</taxon>
        <taxon>Ascomycota</taxon>
        <taxon>Pezizomycotina</taxon>
        <taxon>Eurotiomycetes</taxon>
        <taxon>Eurotiomycetidae</taxon>
        <taxon>Eurotiales</taxon>
        <taxon>Trichocomaceae</taxon>
        <taxon>Talaromyces</taxon>
        <taxon>Talaromyces sect. Islandici</taxon>
    </lineage>
</organism>
<comment type="similarity">
    <text evidence="1">Belongs to the WD repeat LST8 family.</text>
</comment>
<dbReference type="PROSITE" id="PS00678">
    <property type="entry name" value="WD_REPEATS_1"/>
    <property type="match status" value="2"/>
</dbReference>
<dbReference type="RefSeq" id="XP_035346919.1">
    <property type="nucleotide sequence ID" value="XM_035491026.1"/>
</dbReference>
<dbReference type="InterPro" id="IPR037588">
    <property type="entry name" value="MLST8"/>
</dbReference>
<dbReference type="AlphaFoldDB" id="A0A7H8R7I9"/>
<dbReference type="SUPFAM" id="SSF50978">
    <property type="entry name" value="WD40 repeat-like"/>
    <property type="match status" value="1"/>
</dbReference>
<feature type="compositionally biased region" description="Basic residues" evidence="5">
    <location>
        <begin position="93"/>
        <end position="104"/>
    </location>
</feature>
<feature type="compositionally biased region" description="Low complexity" evidence="5">
    <location>
        <begin position="146"/>
        <end position="160"/>
    </location>
</feature>
<feature type="compositionally biased region" description="Basic and acidic residues" evidence="5">
    <location>
        <begin position="944"/>
        <end position="954"/>
    </location>
</feature>
<dbReference type="Pfam" id="PF00400">
    <property type="entry name" value="WD40"/>
    <property type="match status" value="3"/>
</dbReference>
<sequence>MDSSDESASERQNLLSKFLATNGQRSAENRQVQRGTGTTPPATIKLPYHVENRQPPLPQAPKVRRSQREPLVDSAANRSLVDRTHTTAQSHATRGHVLRVRGSRGARAQQATRRVLPNTGQQMATQTDAPRSRRSRGRPTNYYAKSNYSGYGYGSESENNAGEEEERSESIPKPKPSSAVRCQAPAPAPQHKPKSRVIYGFNGLRICRCSFKSFEDIADLPKKVPYAPENDSSKYARRCKQTPSNSILHVTLTSEEMEAMLELLTFFSVETTLPDMSLADRIINIVNSMPTSRLEGCVIGQVTRLMNVQRSFARHGLSTLAEYYEGIKHVSKSTRRSVESLLSDLSKSTAKSEPSQWLAIAARLQRRRDSDICAFIADVRLGSVPTKPYYILASRNPNGEQHGLVGDRMSSTQRRDRCSNYSLQRSQTWKGASNDVISLAWSPDGTQFAVGAAAHCDEHNMQYNRPNNLLLGDAVKNSIRELPDHRLPYPSANASSPHLYMSVSAVQWFEDVLYTASYDKTVKLWDASSYANATCTRTLRHDLRVQVMARPHNNPQVLATGTDSTVHLWNMDSMGETSQSLDFAKQRSIKNPRIARSVDLLPSVLTWGSSWHSNNFLAAGFSVKETYEGDACREGLLAMWTMTESSMEPLQLQPNAQNIFDVKFHPVMPWLATGSSVPPGGISGGGKGVRSLVRVYEPLKKTRCALELDCPALDINDVTFCPMDRSIISASCTDGVTYVWDYRNPGQILHRLFHGDALNQLDEQLTREQADVGVRVALWDNSIDNFITGGSDGVLKSWNILRAPEDVLVRDIAAVENEIMSGAFSPDKSMLLVGDDSGGIHVFSKGAPPDSVRTMEFDYDNDREEELSGLPSDSGRSIARQLLSTGELIRHQIYGVGQGPAYQGPYAAWARPEGTPTDMLSITPLLEELQLQQLDSPGSATHLEQQRRVAELRNKKDRKRKRHRDKDKPEKDQTTTTMTTEVVNLCSDEEDQKQQQKSRPILIDLTGETESEDSNDCNDNDDDDYNTAMEFSAGISDGESGMEDYWFPDSGDVDANIRDSSY</sequence>
<dbReference type="InterPro" id="IPR019775">
    <property type="entry name" value="WD40_repeat_CS"/>
</dbReference>
<accession>A0A7H8R7I9</accession>
<feature type="repeat" description="WD" evidence="4">
    <location>
        <begin position="503"/>
        <end position="529"/>
    </location>
</feature>
<protein>
    <submittedName>
        <fullName evidence="6">Uncharacterized protein</fullName>
    </submittedName>
</protein>
<keyword evidence="2 4" id="KW-0853">WD repeat</keyword>
<dbReference type="Gene3D" id="2.130.10.10">
    <property type="entry name" value="YVTN repeat-like/Quinoprotein amine dehydrogenase"/>
    <property type="match status" value="1"/>
</dbReference>
<feature type="region of interest" description="Disordered" evidence="5">
    <location>
        <begin position="1"/>
        <end position="194"/>
    </location>
</feature>
<dbReference type="GO" id="GO:0031929">
    <property type="term" value="P:TOR signaling"/>
    <property type="evidence" value="ECO:0007669"/>
    <property type="project" value="InterPro"/>
</dbReference>
<dbReference type="GO" id="GO:0031932">
    <property type="term" value="C:TORC2 complex"/>
    <property type="evidence" value="ECO:0007669"/>
    <property type="project" value="InterPro"/>
</dbReference>
<gene>
    <name evidence="6" type="ORF">TRUGW13939_07889</name>
</gene>
<dbReference type="InterPro" id="IPR001680">
    <property type="entry name" value="WD40_rpt"/>
</dbReference>
<dbReference type="SMART" id="SM00320">
    <property type="entry name" value="WD40"/>
    <property type="match status" value="6"/>
</dbReference>
<dbReference type="PANTHER" id="PTHR19842:SF2">
    <property type="entry name" value="WD REPEAT PROTEIN (AFU_ORTHOLOGUE AFUA_5G04300)"/>
    <property type="match status" value="1"/>
</dbReference>
<name>A0A7H8R7I9_TALRU</name>
<reference evidence="7" key="1">
    <citation type="submission" date="2020-06" db="EMBL/GenBank/DDBJ databases">
        <title>A chromosome-scale genome assembly of Talaromyces rugulosus W13939.</title>
        <authorList>
            <person name="Wang B."/>
            <person name="Guo L."/>
            <person name="Ye K."/>
            <person name="Wang L."/>
        </authorList>
    </citation>
    <scope>NUCLEOTIDE SEQUENCE [LARGE SCALE GENOMIC DNA]</scope>
    <source>
        <strain evidence="7">W13939</strain>
    </source>
</reference>
<dbReference type="KEGG" id="trg:TRUGW13939_07889"/>
<dbReference type="PANTHER" id="PTHR19842">
    <property type="entry name" value="G BETA-LIKE PROTEIN GBL"/>
    <property type="match status" value="1"/>
</dbReference>
<feature type="region of interest" description="Disordered" evidence="5">
    <location>
        <begin position="937"/>
        <end position="1062"/>
    </location>
</feature>
<keyword evidence="7" id="KW-1185">Reference proteome</keyword>
<evidence type="ECO:0000256" key="3">
    <source>
        <dbReference type="ARBA" id="ARBA00022737"/>
    </source>
</evidence>
<proteinExistence type="inferred from homology"/>
<dbReference type="GO" id="GO:0031931">
    <property type="term" value="C:TORC1 complex"/>
    <property type="evidence" value="ECO:0007669"/>
    <property type="project" value="InterPro"/>
</dbReference>
<dbReference type="GO" id="GO:0032956">
    <property type="term" value="P:regulation of actin cytoskeleton organization"/>
    <property type="evidence" value="ECO:0007669"/>
    <property type="project" value="TreeGrafter"/>
</dbReference>
<feature type="compositionally biased region" description="Basic residues" evidence="5">
    <location>
        <begin position="955"/>
        <end position="965"/>
    </location>
</feature>
<dbReference type="InterPro" id="IPR036322">
    <property type="entry name" value="WD40_repeat_dom_sf"/>
</dbReference>
<evidence type="ECO:0000313" key="7">
    <source>
        <dbReference type="Proteomes" id="UP000509510"/>
    </source>
</evidence>
<evidence type="ECO:0000313" key="6">
    <source>
        <dbReference type="EMBL" id="QKX60743.1"/>
    </source>
</evidence>
<evidence type="ECO:0000256" key="1">
    <source>
        <dbReference type="ARBA" id="ARBA00009890"/>
    </source>
</evidence>
<evidence type="ECO:0000256" key="2">
    <source>
        <dbReference type="ARBA" id="ARBA00022574"/>
    </source>
</evidence>
<feature type="compositionally biased region" description="Polar residues" evidence="5">
    <location>
        <begin position="118"/>
        <end position="129"/>
    </location>
</feature>
<dbReference type="OrthoDB" id="10248252at2759"/>
<evidence type="ECO:0000256" key="4">
    <source>
        <dbReference type="PROSITE-ProRule" id="PRU00221"/>
    </source>
</evidence>